<accession>A0AB34JWJ1</accession>
<dbReference type="Proteomes" id="UP001515480">
    <property type="component" value="Unassembled WGS sequence"/>
</dbReference>
<name>A0AB34JWJ1_PRYPA</name>
<protein>
    <submittedName>
        <fullName evidence="1">Uncharacterized protein</fullName>
    </submittedName>
</protein>
<sequence>MVFGVLTRVMRKAGSHTPLGNFSSKRGNKNFYKGKGGKKYGKPDKWARFQLRGFPNYYVPDMTGFQVRTPSNLCSSPIPLRHVVRTAAQAICYSN</sequence>
<dbReference type="InterPro" id="IPR019189">
    <property type="entry name" value="Ribosomal_mL41"/>
</dbReference>
<comment type="caution">
    <text evidence="1">The sequence shown here is derived from an EMBL/GenBank/DDBJ whole genome shotgun (WGS) entry which is preliminary data.</text>
</comment>
<dbReference type="Pfam" id="PF09809">
    <property type="entry name" value="MRP-L27"/>
    <property type="match status" value="1"/>
</dbReference>
<dbReference type="AlphaFoldDB" id="A0AB34JWJ1"/>
<gene>
    <name evidence="1" type="ORF">AB1Y20_020300</name>
</gene>
<organism evidence="1 2">
    <name type="scientific">Prymnesium parvum</name>
    <name type="common">Toxic golden alga</name>
    <dbReference type="NCBI Taxonomy" id="97485"/>
    <lineage>
        <taxon>Eukaryota</taxon>
        <taxon>Haptista</taxon>
        <taxon>Haptophyta</taxon>
        <taxon>Prymnesiophyceae</taxon>
        <taxon>Prymnesiales</taxon>
        <taxon>Prymnesiaceae</taxon>
        <taxon>Prymnesium</taxon>
    </lineage>
</organism>
<evidence type="ECO:0000313" key="1">
    <source>
        <dbReference type="EMBL" id="KAL1525442.1"/>
    </source>
</evidence>
<keyword evidence="2" id="KW-1185">Reference proteome</keyword>
<reference evidence="1 2" key="1">
    <citation type="journal article" date="2024" name="Science">
        <title>Giant polyketide synthase enzymes in the biosynthesis of giant marine polyether toxins.</title>
        <authorList>
            <person name="Fallon T.R."/>
            <person name="Shende V.V."/>
            <person name="Wierzbicki I.H."/>
            <person name="Pendleton A.L."/>
            <person name="Watervoot N.F."/>
            <person name="Auber R.P."/>
            <person name="Gonzalez D.J."/>
            <person name="Wisecaver J.H."/>
            <person name="Moore B.S."/>
        </authorList>
    </citation>
    <scope>NUCLEOTIDE SEQUENCE [LARGE SCALE GENOMIC DNA]</scope>
    <source>
        <strain evidence="1 2">12B1</strain>
    </source>
</reference>
<evidence type="ECO:0000313" key="2">
    <source>
        <dbReference type="Proteomes" id="UP001515480"/>
    </source>
</evidence>
<dbReference type="GO" id="GO:0003735">
    <property type="term" value="F:structural constituent of ribosome"/>
    <property type="evidence" value="ECO:0007669"/>
    <property type="project" value="InterPro"/>
</dbReference>
<dbReference type="EMBL" id="JBGBPQ010000004">
    <property type="protein sequence ID" value="KAL1525442.1"/>
    <property type="molecule type" value="Genomic_DNA"/>
</dbReference>
<proteinExistence type="predicted"/>
<dbReference type="GO" id="GO:0005762">
    <property type="term" value="C:mitochondrial large ribosomal subunit"/>
    <property type="evidence" value="ECO:0007669"/>
    <property type="project" value="InterPro"/>
</dbReference>